<keyword evidence="3" id="KW-1185">Reference proteome</keyword>
<sequence length="100" mass="10529">MIRRGQGAHNNDTGGAVARAQTEVPGSMARRPRGDRDRGRAWGAGQMDHVGRFSGAGCCPLGRSEVSGSRQTIGGIRCPLLASDELRVAPGRGPQHCHDV</sequence>
<accession>A0AAV7U721</accession>
<evidence type="ECO:0000313" key="2">
    <source>
        <dbReference type="EMBL" id="KAJ1184855.1"/>
    </source>
</evidence>
<gene>
    <name evidence="2" type="ORF">NDU88_001652</name>
</gene>
<evidence type="ECO:0000256" key="1">
    <source>
        <dbReference type="SAM" id="MobiDB-lite"/>
    </source>
</evidence>
<protein>
    <submittedName>
        <fullName evidence="2">Uncharacterized protein</fullName>
    </submittedName>
</protein>
<dbReference type="EMBL" id="JANPWB010000005">
    <property type="protein sequence ID" value="KAJ1184855.1"/>
    <property type="molecule type" value="Genomic_DNA"/>
</dbReference>
<comment type="caution">
    <text evidence="2">The sequence shown here is derived from an EMBL/GenBank/DDBJ whole genome shotgun (WGS) entry which is preliminary data.</text>
</comment>
<dbReference type="Proteomes" id="UP001066276">
    <property type="component" value="Chromosome 3_1"/>
</dbReference>
<dbReference type="AlphaFoldDB" id="A0AAV7U721"/>
<name>A0AAV7U721_PLEWA</name>
<organism evidence="2 3">
    <name type="scientific">Pleurodeles waltl</name>
    <name type="common">Iberian ribbed newt</name>
    <dbReference type="NCBI Taxonomy" id="8319"/>
    <lineage>
        <taxon>Eukaryota</taxon>
        <taxon>Metazoa</taxon>
        <taxon>Chordata</taxon>
        <taxon>Craniata</taxon>
        <taxon>Vertebrata</taxon>
        <taxon>Euteleostomi</taxon>
        <taxon>Amphibia</taxon>
        <taxon>Batrachia</taxon>
        <taxon>Caudata</taxon>
        <taxon>Salamandroidea</taxon>
        <taxon>Salamandridae</taxon>
        <taxon>Pleurodelinae</taxon>
        <taxon>Pleurodeles</taxon>
    </lineage>
</organism>
<proteinExistence type="predicted"/>
<reference evidence="2" key="1">
    <citation type="journal article" date="2022" name="bioRxiv">
        <title>Sequencing and chromosome-scale assembly of the giantPleurodeles waltlgenome.</title>
        <authorList>
            <person name="Brown T."/>
            <person name="Elewa A."/>
            <person name="Iarovenko S."/>
            <person name="Subramanian E."/>
            <person name="Araus A.J."/>
            <person name="Petzold A."/>
            <person name="Susuki M."/>
            <person name="Suzuki K.-i.T."/>
            <person name="Hayashi T."/>
            <person name="Toyoda A."/>
            <person name="Oliveira C."/>
            <person name="Osipova E."/>
            <person name="Leigh N.D."/>
            <person name="Simon A."/>
            <person name="Yun M.H."/>
        </authorList>
    </citation>
    <scope>NUCLEOTIDE SEQUENCE</scope>
    <source>
        <strain evidence="2">20211129_DDA</strain>
        <tissue evidence="2">Liver</tissue>
    </source>
</reference>
<feature type="region of interest" description="Disordered" evidence="1">
    <location>
        <begin position="1"/>
        <end position="48"/>
    </location>
</feature>
<evidence type="ECO:0000313" key="3">
    <source>
        <dbReference type="Proteomes" id="UP001066276"/>
    </source>
</evidence>